<evidence type="ECO:0000256" key="1">
    <source>
        <dbReference type="SAM" id="MobiDB-lite"/>
    </source>
</evidence>
<organism evidence="3 4">
    <name type="scientific">Chaetoceros tenuissimus</name>
    <dbReference type="NCBI Taxonomy" id="426638"/>
    <lineage>
        <taxon>Eukaryota</taxon>
        <taxon>Sar</taxon>
        <taxon>Stramenopiles</taxon>
        <taxon>Ochrophyta</taxon>
        <taxon>Bacillariophyta</taxon>
        <taxon>Coscinodiscophyceae</taxon>
        <taxon>Chaetocerotophycidae</taxon>
        <taxon>Chaetocerotales</taxon>
        <taxon>Chaetocerotaceae</taxon>
        <taxon>Chaetoceros</taxon>
    </lineage>
</organism>
<gene>
    <name evidence="3" type="ORF">CTEN210_09930</name>
</gene>
<name>A0AAD3CX26_9STRA</name>
<accession>A0AAD3CX26</accession>
<reference evidence="3 4" key="1">
    <citation type="journal article" date="2021" name="Sci. Rep.">
        <title>The genome of the diatom Chaetoceros tenuissimus carries an ancient integrated fragment of an extant virus.</title>
        <authorList>
            <person name="Hongo Y."/>
            <person name="Kimura K."/>
            <person name="Takaki Y."/>
            <person name="Yoshida Y."/>
            <person name="Baba S."/>
            <person name="Kobayashi G."/>
            <person name="Nagasaki K."/>
            <person name="Hano T."/>
            <person name="Tomaru Y."/>
        </authorList>
    </citation>
    <scope>NUCLEOTIDE SEQUENCE [LARGE SCALE GENOMIC DNA]</scope>
    <source>
        <strain evidence="3 4">NIES-3715</strain>
    </source>
</reference>
<keyword evidence="2" id="KW-0472">Membrane</keyword>
<keyword evidence="2" id="KW-1133">Transmembrane helix</keyword>
<feature type="transmembrane region" description="Helical" evidence="2">
    <location>
        <begin position="80"/>
        <end position="100"/>
    </location>
</feature>
<keyword evidence="2" id="KW-0812">Transmembrane</keyword>
<evidence type="ECO:0000256" key="2">
    <source>
        <dbReference type="SAM" id="Phobius"/>
    </source>
</evidence>
<dbReference type="AlphaFoldDB" id="A0AAD3CX26"/>
<sequence length="375" mass="43549">MSFTSETKENEDQPLVVWLNDSNSNKFAKERTVSSSYASDDEENIGSTHNKNKTFQNKKQLPIAEEQRDRTSSSTSQAHWKYACILSAITYVLTFSFIAFRKASSSSSPQLLSTDDAQAYTRSNIIFGHLHMAKTGGTTLNGIMANRFERVCGNKGYSYDAYLANERAKEASHVTDKESIKLSSKYGHDRVKKSTIYEIGFEDCDYISTEEENPQWWIDNFGVGRFHNGTVMELHVPCRDPIDHLMSQCNYFHHTIDCDAENDKDFFKSIEKCYVYLGRYSHRLRHHFGVKCFDFHQEFTTYVDLMAKELQERRFISEPYIKRETNRPRNKASECIWGRQDLIEKAREYLLENVEYYQFCDECIGSEDDLIIASN</sequence>
<evidence type="ECO:0000313" key="3">
    <source>
        <dbReference type="EMBL" id="GFH53454.1"/>
    </source>
</evidence>
<dbReference type="Proteomes" id="UP001054902">
    <property type="component" value="Unassembled WGS sequence"/>
</dbReference>
<keyword evidence="4" id="KW-1185">Reference proteome</keyword>
<proteinExistence type="predicted"/>
<protein>
    <submittedName>
        <fullName evidence="3">Uncharacterized protein</fullName>
    </submittedName>
</protein>
<feature type="region of interest" description="Disordered" evidence="1">
    <location>
        <begin position="28"/>
        <end position="72"/>
    </location>
</feature>
<evidence type="ECO:0000313" key="4">
    <source>
        <dbReference type="Proteomes" id="UP001054902"/>
    </source>
</evidence>
<feature type="compositionally biased region" description="Polar residues" evidence="1">
    <location>
        <begin position="45"/>
        <end position="59"/>
    </location>
</feature>
<comment type="caution">
    <text evidence="3">The sequence shown here is derived from an EMBL/GenBank/DDBJ whole genome shotgun (WGS) entry which is preliminary data.</text>
</comment>
<dbReference type="EMBL" id="BLLK01000047">
    <property type="protein sequence ID" value="GFH53454.1"/>
    <property type="molecule type" value="Genomic_DNA"/>
</dbReference>